<protein>
    <submittedName>
        <fullName evidence="1">DUF6117 family protein</fullName>
    </submittedName>
</protein>
<dbReference type="RefSeq" id="WP_303543302.1">
    <property type="nucleotide sequence ID" value="NZ_JAUOTP010000005.1"/>
</dbReference>
<dbReference type="Proteomes" id="UP001169764">
    <property type="component" value="Unassembled WGS sequence"/>
</dbReference>
<name>A0ABT8YAI4_9SPHN</name>
<dbReference type="EMBL" id="JAUOTP010000005">
    <property type="protein sequence ID" value="MDO6415354.1"/>
    <property type="molecule type" value="Genomic_DNA"/>
</dbReference>
<dbReference type="InterPro" id="IPR046120">
    <property type="entry name" value="DUF6117"/>
</dbReference>
<accession>A0ABT8YAI4</accession>
<reference evidence="1" key="1">
    <citation type="submission" date="2023-07" db="EMBL/GenBank/DDBJ databases">
        <authorList>
            <person name="Kim M."/>
        </authorList>
    </citation>
    <scope>NUCLEOTIDE SEQUENCE</scope>
    <source>
        <strain evidence="1">BIUV-7</strain>
    </source>
</reference>
<evidence type="ECO:0000313" key="1">
    <source>
        <dbReference type="EMBL" id="MDO6415354.1"/>
    </source>
</evidence>
<dbReference type="Pfam" id="PF19612">
    <property type="entry name" value="DUF6117"/>
    <property type="match status" value="1"/>
</dbReference>
<evidence type="ECO:0000313" key="2">
    <source>
        <dbReference type="Proteomes" id="UP001169764"/>
    </source>
</evidence>
<sequence length="73" mass="7983">MAIPEPYRRNFDTLLRAAAEGNLALLECTDAHTGGTRYVICAVGRAKKGDFILTPFGHLCDDNPFDQYLPPSG</sequence>
<comment type="caution">
    <text evidence="1">The sequence shown here is derived from an EMBL/GenBank/DDBJ whole genome shotgun (WGS) entry which is preliminary data.</text>
</comment>
<gene>
    <name evidence="1" type="ORF">Q4F19_13250</name>
</gene>
<keyword evidence="2" id="KW-1185">Reference proteome</keyword>
<proteinExistence type="predicted"/>
<organism evidence="1 2">
    <name type="scientific">Sphingomonas natans</name>
    <dbReference type="NCBI Taxonomy" id="3063330"/>
    <lineage>
        <taxon>Bacteria</taxon>
        <taxon>Pseudomonadati</taxon>
        <taxon>Pseudomonadota</taxon>
        <taxon>Alphaproteobacteria</taxon>
        <taxon>Sphingomonadales</taxon>
        <taxon>Sphingomonadaceae</taxon>
        <taxon>Sphingomonas</taxon>
    </lineage>
</organism>